<dbReference type="InterPro" id="IPR028427">
    <property type="entry name" value="Met_Sox_Rdtase_MsrB"/>
</dbReference>
<evidence type="ECO:0000256" key="6">
    <source>
        <dbReference type="ARBA" id="ARBA00047806"/>
    </source>
</evidence>
<evidence type="ECO:0000256" key="9">
    <source>
        <dbReference type="HAMAP-Rule" id="MF_01400"/>
    </source>
</evidence>
<protein>
    <recommendedName>
        <fullName evidence="9 10">Multifunctional fusion protein</fullName>
    </recommendedName>
    <domain>
        <recommendedName>
            <fullName evidence="10">Peptide methionine sulfoxide reductase MsrA</fullName>
            <shortName evidence="10">Protein-methionine-S-oxide reductase</shortName>
            <ecNumber evidence="10">1.8.4.11</ecNumber>
        </recommendedName>
        <alternativeName>
            <fullName evidence="10">Peptide-methionine (S)-S-oxide reductase</fullName>
            <shortName evidence="10">Peptide Met(O) reductase</shortName>
        </alternativeName>
    </domain>
    <domain>
        <recommendedName>
            <fullName evidence="9">Peptide methionine sulfoxide reductase MsrB</fullName>
            <ecNumber evidence="9">1.8.4.12</ecNumber>
        </recommendedName>
        <alternativeName>
            <fullName evidence="9">Peptide-methionine (R)-S-oxide reductase</fullName>
        </alternativeName>
    </domain>
</protein>
<dbReference type="Gene3D" id="2.170.150.20">
    <property type="entry name" value="Peptide methionine sulfoxide reductase"/>
    <property type="match status" value="1"/>
</dbReference>
<comment type="catalytic activity">
    <reaction evidence="6 10">
        <text>L-methionyl-[protein] + [thioredoxin]-disulfide + H2O = L-methionyl-(S)-S-oxide-[protein] + [thioredoxin]-dithiol</text>
        <dbReference type="Rhea" id="RHEA:14217"/>
        <dbReference type="Rhea" id="RHEA-COMP:10698"/>
        <dbReference type="Rhea" id="RHEA-COMP:10700"/>
        <dbReference type="Rhea" id="RHEA-COMP:12313"/>
        <dbReference type="Rhea" id="RHEA-COMP:12315"/>
        <dbReference type="ChEBI" id="CHEBI:15377"/>
        <dbReference type="ChEBI" id="CHEBI:16044"/>
        <dbReference type="ChEBI" id="CHEBI:29950"/>
        <dbReference type="ChEBI" id="CHEBI:44120"/>
        <dbReference type="ChEBI" id="CHEBI:50058"/>
        <dbReference type="EC" id="1.8.4.11"/>
    </reaction>
</comment>
<dbReference type="NCBIfam" id="TIGR00357">
    <property type="entry name" value="peptide-methionine (R)-S-oxide reductase MsrB"/>
    <property type="match status" value="1"/>
</dbReference>
<name>A0A7T0BUC7_9BACT</name>
<dbReference type="AlphaFoldDB" id="A0A7T0BUC7"/>
<dbReference type="PANTHER" id="PTHR10173">
    <property type="entry name" value="METHIONINE SULFOXIDE REDUCTASE"/>
    <property type="match status" value="1"/>
</dbReference>
<reference evidence="12 13" key="1">
    <citation type="submission" date="2020-02" db="EMBL/GenBank/DDBJ databases">
        <title>Genomic and physiological characterization of two novel Nitrospinaceae genera.</title>
        <authorList>
            <person name="Mueller A.J."/>
            <person name="Jung M.-Y."/>
            <person name="Strachan C.R."/>
            <person name="Herbold C.W."/>
            <person name="Kirkegaard R.H."/>
            <person name="Daims H."/>
        </authorList>
    </citation>
    <scope>NUCLEOTIDE SEQUENCE [LARGE SCALE GENOMIC DNA]</scope>
    <source>
        <strain evidence="12">EB</strain>
    </source>
</reference>
<gene>
    <name evidence="9 12" type="primary">msrB</name>
    <name evidence="10" type="synonym">msrA</name>
    <name evidence="12" type="ORF">G3M70_03540</name>
</gene>
<evidence type="ECO:0000256" key="10">
    <source>
        <dbReference type="HAMAP-Rule" id="MF_01401"/>
    </source>
</evidence>
<dbReference type="GO" id="GO:0006979">
    <property type="term" value="P:response to oxidative stress"/>
    <property type="evidence" value="ECO:0007669"/>
    <property type="project" value="InterPro"/>
</dbReference>
<feature type="active site" description="Nucleophile" evidence="9">
    <location>
        <position position="381"/>
    </location>
</feature>
<dbReference type="SUPFAM" id="SSF55068">
    <property type="entry name" value="Peptide methionine sulfoxide reductase"/>
    <property type="match status" value="1"/>
</dbReference>
<organism evidence="12 13">
    <name type="scientific">Candidatus Nitronauta litoralis</name>
    <dbReference type="NCBI Taxonomy" id="2705533"/>
    <lineage>
        <taxon>Bacteria</taxon>
        <taxon>Pseudomonadati</taxon>
        <taxon>Nitrospinota/Tectimicrobiota group</taxon>
        <taxon>Nitrospinota</taxon>
        <taxon>Nitrospinia</taxon>
        <taxon>Nitrospinales</taxon>
        <taxon>Nitrospinaceae</taxon>
        <taxon>Candidatus Nitronauta</taxon>
    </lineage>
</organism>
<feature type="active site" evidence="10">
    <location>
        <position position="52"/>
    </location>
</feature>
<dbReference type="Pfam" id="PF01625">
    <property type="entry name" value="PMSR"/>
    <property type="match status" value="1"/>
</dbReference>
<evidence type="ECO:0000256" key="8">
    <source>
        <dbReference type="ARBA" id="ARBA00048782"/>
    </source>
</evidence>
<comment type="catalytic activity">
    <reaction evidence="8 10">
        <text>[thioredoxin]-disulfide + L-methionine + H2O = L-methionine (S)-S-oxide + [thioredoxin]-dithiol</text>
        <dbReference type="Rhea" id="RHEA:19993"/>
        <dbReference type="Rhea" id="RHEA-COMP:10698"/>
        <dbReference type="Rhea" id="RHEA-COMP:10700"/>
        <dbReference type="ChEBI" id="CHEBI:15377"/>
        <dbReference type="ChEBI" id="CHEBI:29950"/>
        <dbReference type="ChEBI" id="CHEBI:50058"/>
        <dbReference type="ChEBI" id="CHEBI:57844"/>
        <dbReference type="ChEBI" id="CHEBI:58772"/>
        <dbReference type="EC" id="1.8.4.11"/>
    </reaction>
</comment>
<evidence type="ECO:0000256" key="2">
    <source>
        <dbReference type="ARBA" id="ARBA00011017"/>
    </source>
</evidence>
<dbReference type="InterPro" id="IPR002569">
    <property type="entry name" value="Met_Sox_Rdtase_MsrA_dom"/>
</dbReference>
<keyword evidence="4" id="KW-0511">Multifunctional enzyme</keyword>
<comment type="similarity">
    <text evidence="10">Belongs to the MsrA Met sulfoxide reductase family.</text>
</comment>
<dbReference type="HAMAP" id="MF_01401">
    <property type="entry name" value="MsrA"/>
    <property type="match status" value="1"/>
</dbReference>
<dbReference type="PANTHER" id="PTHR10173:SF59">
    <property type="entry name" value="PEPTIDE METHIONINE SULFOXIDE REDUCTASE MSRA_MSRB"/>
    <property type="match status" value="1"/>
</dbReference>
<dbReference type="PROSITE" id="PS51790">
    <property type="entry name" value="MSRB"/>
    <property type="match status" value="1"/>
</dbReference>
<dbReference type="InterPro" id="IPR011057">
    <property type="entry name" value="Mss4-like_sf"/>
</dbReference>
<dbReference type="HAMAP" id="MF_01400">
    <property type="entry name" value="MsrB"/>
    <property type="match status" value="1"/>
</dbReference>
<comment type="caution">
    <text evidence="9">Lacks conserved residue(s) required for the propagation of feature annotation.</text>
</comment>
<evidence type="ECO:0000256" key="1">
    <source>
        <dbReference type="ARBA" id="ARBA00008076"/>
    </source>
</evidence>
<dbReference type="EC" id="1.8.4.11" evidence="10"/>
<dbReference type="EC" id="1.8.4.12" evidence="9"/>
<dbReference type="EMBL" id="CP048685">
    <property type="protein sequence ID" value="QPJ61011.1"/>
    <property type="molecule type" value="Genomic_DNA"/>
</dbReference>
<comment type="similarity">
    <text evidence="2">In the N-terminal section; belongs to the MsrA Met sulfoxide reductase family.</text>
</comment>
<evidence type="ECO:0000256" key="4">
    <source>
        <dbReference type="ARBA" id="ARBA00023268"/>
    </source>
</evidence>
<accession>A0A7T0BUC7</accession>
<dbReference type="KEGG" id="nli:G3M70_03540"/>
<dbReference type="Gene3D" id="3.30.1060.10">
    <property type="entry name" value="Peptide methionine sulphoxide reductase MsrA"/>
    <property type="match status" value="1"/>
</dbReference>
<comment type="similarity">
    <text evidence="1">In the C-terminal section; belongs to the MsrB Met sulfoxide reductase family.</text>
</comment>
<evidence type="ECO:0000313" key="12">
    <source>
        <dbReference type="EMBL" id="QPJ61011.1"/>
    </source>
</evidence>
<dbReference type="Proteomes" id="UP000594688">
    <property type="component" value="Chromosome"/>
</dbReference>
<dbReference type="FunFam" id="2.170.150.20:FF:000003">
    <property type="entry name" value="Peptide methionine sulfoxide reductase MsrB"/>
    <property type="match status" value="1"/>
</dbReference>
<dbReference type="SUPFAM" id="SSF51316">
    <property type="entry name" value="Mss4-like"/>
    <property type="match status" value="1"/>
</dbReference>
<dbReference type="GO" id="GO:0008113">
    <property type="term" value="F:peptide-methionine (S)-S-oxide reductase activity"/>
    <property type="evidence" value="ECO:0007669"/>
    <property type="project" value="UniProtKB-UniRule"/>
</dbReference>
<dbReference type="Pfam" id="PF01641">
    <property type="entry name" value="SelR"/>
    <property type="match status" value="1"/>
</dbReference>
<comment type="similarity">
    <text evidence="9">Belongs to the MsrB Met sulfoxide reductase family.</text>
</comment>
<dbReference type="InterPro" id="IPR036509">
    <property type="entry name" value="Met_Sox_Rdtase_MsrA_sf"/>
</dbReference>
<evidence type="ECO:0000256" key="7">
    <source>
        <dbReference type="ARBA" id="ARBA00048488"/>
    </source>
</evidence>
<dbReference type="GO" id="GO:0030091">
    <property type="term" value="P:protein repair"/>
    <property type="evidence" value="ECO:0007669"/>
    <property type="project" value="InterPro"/>
</dbReference>
<proteinExistence type="inferred from homology"/>
<dbReference type="NCBIfam" id="TIGR00401">
    <property type="entry name" value="msrA"/>
    <property type="match status" value="1"/>
</dbReference>
<dbReference type="InterPro" id="IPR002579">
    <property type="entry name" value="Met_Sox_Rdtase_MsrB_dom"/>
</dbReference>
<evidence type="ECO:0000259" key="11">
    <source>
        <dbReference type="PROSITE" id="PS51790"/>
    </source>
</evidence>
<comment type="function">
    <text evidence="5 10">Has an important function as a repair enzyme for proteins that have been inactivated by oxidation. Catalyzes the reversible oxidation-reduction of methionine sulfoxide in proteins to methionine.</text>
</comment>
<evidence type="ECO:0000256" key="3">
    <source>
        <dbReference type="ARBA" id="ARBA00023002"/>
    </source>
</evidence>
<sequence length="414" mass="46964">MKNSNLISIIFAGVAVLALTNLSAFSMGEEPVQQVKKVSSSNLQKATFAGGCFWCMETPFEEINGVGQVISGFTGGEKKNPTYKEVARGQTRHLEAVQITYDPEKVTYKDLLEIFWRNIDPTDDGGQFVDRGHQYTTAIFYHDDHQKMLAGASKDRIIKSGRFDGKIVTPIVKVNEFYPAEEYHQDFFRKSPVRYHSYRYGSGRDQFIDKHWGEDREYRIQKASFKSQSSATAARAGLSRKNQSLSKTNVEGVPIKVSTMKDSYTKPSDDELKKRLTDLQYKVTQKEGTESPFKNEYWDNHEAGIYVDIVSGEPLFSSINKFESGTGWPSFDRPLVAENIIEKKDSTFFMVRTEVRSKHADSHLGHLFDDGPKNTTGLRYCINSASLRFIPVDKMEQEGYGEYLSLFPNAKKST</sequence>
<keyword evidence="3 9" id="KW-0560">Oxidoreductase</keyword>
<comment type="catalytic activity">
    <reaction evidence="7 9">
        <text>L-methionyl-[protein] + [thioredoxin]-disulfide + H2O = L-methionyl-(R)-S-oxide-[protein] + [thioredoxin]-dithiol</text>
        <dbReference type="Rhea" id="RHEA:24164"/>
        <dbReference type="Rhea" id="RHEA-COMP:10698"/>
        <dbReference type="Rhea" id="RHEA-COMP:10700"/>
        <dbReference type="Rhea" id="RHEA-COMP:12313"/>
        <dbReference type="Rhea" id="RHEA-COMP:12314"/>
        <dbReference type="ChEBI" id="CHEBI:15377"/>
        <dbReference type="ChEBI" id="CHEBI:16044"/>
        <dbReference type="ChEBI" id="CHEBI:29950"/>
        <dbReference type="ChEBI" id="CHEBI:45764"/>
        <dbReference type="ChEBI" id="CHEBI:50058"/>
        <dbReference type="EC" id="1.8.4.12"/>
    </reaction>
</comment>
<dbReference type="GO" id="GO:0033743">
    <property type="term" value="F:peptide-methionine (R)-S-oxide reductase activity"/>
    <property type="evidence" value="ECO:0007669"/>
    <property type="project" value="UniProtKB-UniRule"/>
</dbReference>
<feature type="domain" description="MsrB" evidence="11">
    <location>
        <begin position="269"/>
        <end position="392"/>
    </location>
</feature>
<evidence type="ECO:0000256" key="5">
    <source>
        <dbReference type="ARBA" id="ARBA00024679"/>
    </source>
</evidence>
<evidence type="ECO:0000313" key="13">
    <source>
        <dbReference type="Proteomes" id="UP000594688"/>
    </source>
</evidence>
<dbReference type="GO" id="GO:0005737">
    <property type="term" value="C:cytoplasm"/>
    <property type="evidence" value="ECO:0007669"/>
    <property type="project" value="TreeGrafter"/>
</dbReference>